<dbReference type="PANTHER" id="PTHR12001:SF85">
    <property type="entry name" value="SHORT CHAIN ISOPRENYL DIPHOSPHATE SYNTHASE"/>
    <property type="match status" value="1"/>
</dbReference>
<keyword evidence="3 6" id="KW-0808">Transferase</keyword>
<organism evidence="7 8">
    <name type="scientific">Rothia amarae</name>
    <dbReference type="NCBI Taxonomy" id="169480"/>
    <lineage>
        <taxon>Bacteria</taxon>
        <taxon>Bacillati</taxon>
        <taxon>Actinomycetota</taxon>
        <taxon>Actinomycetes</taxon>
        <taxon>Micrococcales</taxon>
        <taxon>Micrococcaceae</taxon>
        <taxon>Rothia</taxon>
    </lineage>
</organism>
<dbReference type="CDD" id="cd00685">
    <property type="entry name" value="Trans_IPPS_HT"/>
    <property type="match status" value="1"/>
</dbReference>
<dbReference type="GO" id="GO:0008299">
    <property type="term" value="P:isoprenoid biosynthetic process"/>
    <property type="evidence" value="ECO:0007669"/>
    <property type="project" value="InterPro"/>
</dbReference>
<dbReference type="SFLD" id="SFLDS00005">
    <property type="entry name" value="Isoprenoid_Synthase_Type_I"/>
    <property type="match status" value="1"/>
</dbReference>
<evidence type="ECO:0000313" key="7">
    <source>
        <dbReference type="EMBL" id="QNV39214.1"/>
    </source>
</evidence>
<evidence type="ECO:0000256" key="1">
    <source>
        <dbReference type="ARBA" id="ARBA00001946"/>
    </source>
</evidence>
<dbReference type="Proteomes" id="UP000516421">
    <property type="component" value="Chromosome"/>
</dbReference>
<gene>
    <name evidence="7" type="ORF">IDM48_07270</name>
</gene>
<dbReference type="GO" id="GO:0046872">
    <property type="term" value="F:metal ion binding"/>
    <property type="evidence" value="ECO:0007669"/>
    <property type="project" value="UniProtKB-KW"/>
</dbReference>
<reference evidence="7 8" key="1">
    <citation type="submission" date="2020-09" db="EMBL/GenBank/DDBJ databases">
        <title>Investigation of environmental microbe.</title>
        <authorList>
            <person name="Ou Y."/>
            <person name="Kang Q."/>
        </authorList>
    </citation>
    <scope>NUCLEOTIDE SEQUENCE [LARGE SCALE GENOMIC DNA]</scope>
    <source>
        <strain evidence="7 8">KJZ-9</strain>
    </source>
</reference>
<dbReference type="InterPro" id="IPR008949">
    <property type="entry name" value="Isoprenoid_synthase_dom_sf"/>
</dbReference>
<dbReference type="GO" id="GO:0004659">
    <property type="term" value="F:prenyltransferase activity"/>
    <property type="evidence" value="ECO:0007669"/>
    <property type="project" value="InterPro"/>
</dbReference>
<dbReference type="Gene3D" id="1.10.600.10">
    <property type="entry name" value="Farnesyl Diphosphate Synthase"/>
    <property type="match status" value="1"/>
</dbReference>
<dbReference type="EMBL" id="CP061538">
    <property type="protein sequence ID" value="QNV39214.1"/>
    <property type="molecule type" value="Genomic_DNA"/>
</dbReference>
<evidence type="ECO:0000256" key="4">
    <source>
        <dbReference type="ARBA" id="ARBA00022723"/>
    </source>
</evidence>
<dbReference type="KEGG" id="rama:IDM48_07270"/>
<dbReference type="RefSeq" id="WP_145174275.1">
    <property type="nucleotide sequence ID" value="NZ_CP061538.1"/>
</dbReference>
<comment type="similarity">
    <text evidence="2 6">Belongs to the FPP/GGPP synthase family.</text>
</comment>
<dbReference type="InterPro" id="IPR000092">
    <property type="entry name" value="Polyprenyl_synt"/>
</dbReference>
<dbReference type="AlphaFoldDB" id="A0A7H2BHR8"/>
<evidence type="ECO:0000313" key="8">
    <source>
        <dbReference type="Proteomes" id="UP000516421"/>
    </source>
</evidence>
<comment type="cofactor">
    <cofactor evidence="1">
        <name>Mg(2+)</name>
        <dbReference type="ChEBI" id="CHEBI:18420"/>
    </cofactor>
</comment>
<accession>A0A7H2BHR8</accession>
<keyword evidence="8" id="KW-1185">Reference proteome</keyword>
<evidence type="ECO:0000256" key="5">
    <source>
        <dbReference type="ARBA" id="ARBA00022842"/>
    </source>
</evidence>
<evidence type="ECO:0000256" key="6">
    <source>
        <dbReference type="RuleBase" id="RU004466"/>
    </source>
</evidence>
<dbReference type="PANTHER" id="PTHR12001">
    <property type="entry name" value="GERANYLGERANYL PYROPHOSPHATE SYNTHASE"/>
    <property type="match status" value="1"/>
</dbReference>
<keyword evidence="5" id="KW-0460">Magnesium</keyword>
<evidence type="ECO:0000256" key="3">
    <source>
        <dbReference type="ARBA" id="ARBA00022679"/>
    </source>
</evidence>
<sequence>MGTAQQFQSVAAEEKAYLAALEEELSYFFAQQKTILESISPESLPLLESIQQLSTGGKRLRALLAYWGNRSAGGDANSPEIIRCGAAIELFQSAALIHDDIIDRSDTRRGAPAVHRRFQAQHTQQNWRTDSETFGISSAIITGDLCLSWSEQMFNTIGEKAQGLSQGRAIFDLMRTEVMAGQYLDILGEVVNTEKNSAAITRSRNVLRFKSAKYSCEHPLVLGAALALSARVDEPAPLLQNLSQFGLPLGEAFQMRDDVLGVFGESAITGKPTGDDLREGKRTLLIALTQQKAEPALWEKLDSALGNQDLTETDIVELQNIIIDCGALASLEAEIEKIGQHVISSLEAMPIEETPRLALENIVARLLHRAS</sequence>
<keyword evidence="4" id="KW-0479">Metal-binding</keyword>
<proteinExistence type="inferred from homology"/>
<name>A0A7H2BHR8_9MICC</name>
<dbReference type="PROSITE" id="PS00723">
    <property type="entry name" value="POLYPRENYL_SYNTHASE_1"/>
    <property type="match status" value="1"/>
</dbReference>
<dbReference type="SUPFAM" id="SSF48576">
    <property type="entry name" value="Terpenoid synthases"/>
    <property type="match status" value="1"/>
</dbReference>
<dbReference type="InterPro" id="IPR033749">
    <property type="entry name" value="Polyprenyl_synt_CS"/>
</dbReference>
<evidence type="ECO:0000256" key="2">
    <source>
        <dbReference type="ARBA" id="ARBA00006706"/>
    </source>
</evidence>
<protein>
    <submittedName>
        <fullName evidence="7">Polyprenyl synthetase family protein</fullName>
    </submittedName>
</protein>
<dbReference type="PROSITE" id="PS00444">
    <property type="entry name" value="POLYPRENYL_SYNTHASE_2"/>
    <property type="match status" value="1"/>
</dbReference>
<dbReference type="Pfam" id="PF00348">
    <property type="entry name" value="polyprenyl_synt"/>
    <property type="match status" value="1"/>
</dbReference>